<feature type="region of interest" description="Disordered" evidence="1">
    <location>
        <begin position="401"/>
        <end position="438"/>
    </location>
</feature>
<dbReference type="InterPro" id="IPR006626">
    <property type="entry name" value="PbH1"/>
</dbReference>
<protein>
    <submittedName>
        <fullName evidence="4">Right-handed parallel beta-helix repeat-containing protein</fullName>
    </submittedName>
</protein>
<evidence type="ECO:0000259" key="3">
    <source>
        <dbReference type="Pfam" id="PF13229"/>
    </source>
</evidence>
<evidence type="ECO:0000313" key="4">
    <source>
        <dbReference type="EMBL" id="GAA4962430.1"/>
    </source>
</evidence>
<dbReference type="EMBL" id="BAABHS010000008">
    <property type="protein sequence ID" value="GAA4962430.1"/>
    <property type="molecule type" value="Genomic_DNA"/>
</dbReference>
<feature type="compositionally biased region" description="Basic and acidic residues" evidence="1">
    <location>
        <begin position="411"/>
        <end position="421"/>
    </location>
</feature>
<feature type="signal peptide" evidence="2">
    <location>
        <begin position="1"/>
        <end position="32"/>
    </location>
</feature>
<accession>A0ABP9H6S1</accession>
<sequence length="438" mass="45262">MAMAGAPKLRCAGVAAAGALLLASGGTGAAHAAPADVPSTAQSATASTAKGTTYYVDASRGSDDAPGTSAKTAWKSLARVERAAFKPGDTVAFKRGGKWSGQLTLRGDGTAQQRITLTSYGLGSRPRISGGADCLDVRGSYWVIANVQVSGCGWAGVELRGSYNVVAGVRAEKSVAGVVVDDQSHHNTIRDSQIVGNDRMVAGRNGPDDDAGAFGILLNGDDNLVRRNLITGSSAPSPDYGQDGAAVEIYNGDRNRVDFNVTRQNDTFTELGHAPGKTAAGNVFAYNVVTSSLEYGSFLVTRGAQDKGLGPVANTLVENNSVYLTGAKTEGWTCYAGCAPGILKLRNNVVKVGARTGWEDAKGADEDTGVYAGGRGTFTPGPRSAFVEPQFVSATDLHLRTGSPAAGRAGEPTKYHTDAEGKPVPTDGPRVGAYQETR</sequence>
<dbReference type="Pfam" id="PF13229">
    <property type="entry name" value="Beta_helix"/>
    <property type="match status" value="1"/>
</dbReference>
<evidence type="ECO:0000256" key="1">
    <source>
        <dbReference type="SAM" id="MobiDB-lite"/>
    </source>
</evidence>
<reference evidence="5" key="1">
    <citation type="journal article" date="2019" name="Int. J. Syst. Evol. Microbiol.">
        <title>The Global Catalogue of Microorganisms (GCM) 10K type strain sequencing project: providing services to taxonomists for standard genome sequencing and annotation.</title>
        <authorList>
            <consortium name="The Broad Institute Genomics Platform"/>
            <consortium name="The Broad Institute Genome Sequencing Center for Infectious Disease"/>
            <person name="Wu L."/>
            <person name="Ma J."/>
        </authorList>
    </citation>
    <scope>NUCLEOTIDE SEQUENCE [LARGE SCALE GENOMIC DNA]</scope>
    <source>
        <strain evidence="5">JCM 17986</strain>
    </source>
</reference>
<name>A0ABP9H6S1_9ACTN</name>
<dbReference type="InterPro" id="IPR011050">
    <property type="entry name" value="Pectin_lyase_fold/virulence"/>
</dbReference>
<comment type="caution">
    <text evidence="4">The sequence shown here is derived from an EMBL/GenBank/DDBJ whole genome shotgun (WGS) entry which is preliminary data.</text>
</comment>
<dbReference type="Proteomes" id="UP001500466">
    <property type="component" value="Unassembled WGS sequence"/>
</dbReference>
<keyword evidence="2" id="KW-0732">Signal</keyword>
<keyword evidence="5" id="KW-1185">Reference proteome</keyword>
<dbReference type="SUPFAM" id="SSF51126">
    <property type="entry name" value="Pectin lyase-like"/>
    <property type="match status" value="1"/>
</dbReference>
<organism evidence="4 5">
    <name type="scientific">Yinghuangia aomiensis</name>
    <dbReference type="NCBI Taxonomy" id="676205"/>
    <lineage>
        <taxon>Bacteria</taxon>
        <taxon>Bacillati</taxon>
        <taxon>Actinomycetota</taxon>
        <taxon>Actinomycetes</taxon>
        <taxon>Kitasatosporales</taxon>
        <taxon>Streptomycetaceae</taxon>
        <taxon>Yinghuangia</taxon>
    </lineage>
</organism>
<proteinExistence type="predicted"/>
<evidence type="ECO:0000256" key="2">
    <source>
        <dbReference type="SAM" id="SignalP"/>
    </source>
</evidence>
<gene>
    <name evidence="4" type="ORF">GCM10023205_27750</name>
</gene>
<evidence type="ECO:0000313" key="5">
    <source>
        <dbReference type="Proteomes" id="UP001500466"/>
    </source>
</evidence>
<feature type="chain" id="PRO_5045550663" evidence="2">
    <location>
        <begin position="33"/>
        <end position="438"/>
    </location>
</feature>
<dbReference type="Gene3D" id="2.160.20.10">
    <property type="entry name" value="Single-stranded right-handed beta-helix, Pectin lyase-like"/>
    <property type="match status" value="1"/>
</dbReference>
<dbReference type="InterPro" id="IPR039448">
    <property type="entry name" value="Beta_helix"/>
</dbReference>
<dbReference type="InterPro" id="IPR012334">
    <property type="entry name" value="Pectin_lyas_fold"/>
</dbReference>
<feature type="domain" description="Right handed beta helix" evidence="3">
    <location>
        <begin position="139"/>
        <end position="260"/>
    </location>
</feature>
<dbReference type="SMART" id="SM00710">
    <property type="entry name" value="PbH1"/>
    <property type="match status" value="3"/>
</dbReference>